<proteinExistence type="predicted"/>
<keyword evidence="1" id="KW-0902">Two-component regulatory system</keyword>
<feature type="transmembrane region" description="Helical" evidence="2">
    <location>
        <begin position="104"/>
        <end position="125"/>
    </location>
</feature>
<keyword evidence="5" id="KW-1185">Reference proteome</keyword>
<dbReference type="InterPro" id="IPR007492">
    <property type="entry name" value="LytTR_DNA-bd_dom"/>
</dbReference>
<evidence type="ECO:0000256" key="1">
    <source>
        <dbReference type="ARBA" id="ARBA00023012"/>
    </source>
</evidence>
<keyword evidence="2" id="KW-0472">Membrane</keyword>
<keyword evidence="2" id="KW-1133">Transmembrane helix</keyword>
<feature type="transmembrane region" description="Helical" evidence="2">
    <location>
        <begin position="30"/>
        <end position="53"/>
    </location>
</feature>
<dbReference type="Pfam" id="PF04397">
    <property type="entry name" value="LytTR"/>
    <property type="match status" value="1"/>
</dbReference>
<protein>
    <submittedName>
        <fullName evidence="4">LytR/AlgR family response regulator transcription factor</fullName>
    </submittedName>
</protein>
<sequence length="303" mass="34509">MSNGYQNQAIERTTPPLTRWIERFDRHRTLYIYLALASHIFISNTINALSVWADHNRGGAAAIQLWEPFAWEYTSALSVFALFPFLLLAFRRSPPRLTHIGRQLGWHLLATILFAAAHVSLMVLLRELLYALDGGNYDFGPWLPEFWYEYRKDAWGYFSYFCVYHVCRLAYGRLKGEASLITESEPAAGAATTQTVPEHFLVRKLDKEFLVRVADIDWIESAGNYVNLHSCGRIYPLRGTLTSIAERLAPAGFSRIHRGLVVNHNAIEHISLQSSGDGEVQLRCGKLLNLSRSYRDTFKQALA</sequence>
<dbReference type="EMBL" id="JBHSVR010000001">
    <property type="protein sequence ID" value="MFC6632404.1"/>
    <property type="molecule type" value="Genomic_DNA"/>
</dbReference>
<feature type="transmembrane region" description="Helical" evidence="2">
    <location>
        <begin position="73"/>
        <end position="92"/>
    </location>
</feature>
<comment type="caution">
    <text evidence="4">The sequence shown here is derived from an EMBL/GenBank/DDBJ whole genome shotgun (WGS) entry which is preliminary data.</text>
</comment>
<name>A0ABW1YI37_9GAMM</name>
<evidence type="ECO:0000259" key="3">
    <source>
        <dbReference type="PROSITE" id="PS50930"/>
    </source>
</evidence>
<evidence type="ECO:0000313" key="4">
    <source>
        <dbReference type="EMBL" id="MFC6632404.1"/>
    </source>
</evidence>
<dbReference type="Proteomes" id="UP001596425">
    <property type="component" value="Unassembled WGS sequence"/>
</dbReference>
<dbReference type="PIRSF" id="PIRSF031767">
    <property type="entry name" value="MHYE_LytTR"/>
    <property type="match status" value="1"/>
</dbReference>
<reference evidence="5" key="1">
    <citation type="journal article" date="2019" name="Int. J. Syst. Evol. Microbiol.">
        <title>The Global Catalogue of Microorganisms (GCM) 10K type strain sequencing project: providing services to taxonomists for standard genome sequencing and annotation.</title>
        <authorList>
            <consortium name="The Broad Institute Genomics Platform"/>
            <consortium name="The Broad Institute Genome Sequencing Center for Infectious Disease"/>
            <person name="Wu L."/>
            <person name="Ma J."/>
        </authorList>
    </citation>
    <scope>NUCLEOTIDE SEQUENCE [LARGE SCALE GENOMIC DNA]</scope>
    <source>
        <strain evidence="5">CGMCC 1.13718</strain>
    </source>
</reference>
<dbReference type="InterPro" id="IPR046947">
    <property type="entry name" value="LytR-like"/>
</dbReference>
<dbReference type="InterPro" id="IPR012379">
    <property type="entry name" value="LytTR_MHYE"/>
</dbReference>
<evidence type="ECO:0000313" key="5">
    <source>
        <dbReference type="Proteomes" id="UP001596425"/>
    </source>
</evidence>
<dbReference type="RefSeq" id="WP_193193476.1">
    <property type="nucleotide sequence ID" value="NZ_JACZFR010000047.1"/>
</dbReference>
<organism evidence="4 5">
    <name type="scientific">Microbulbifer taiwanensis</name>
    <dbReference type="NCBI Taxonomy" id="986746"/>
    <lineage>
        <taxon>Bacteria</taxon>
        <taxon>Pseudomonadati</taxon>
        <taxon>Pseudomonadota</taxon>
        <taxon>Gammaproteobacteria</taxon>
        <taxon>Cellvibrionales</taxon>
        <taxon>Microbulbiferaceae</taxon>
        <taxon>Microbulbifer</taxon>
    </lineage>
</organism>
<feature type="domain" description="HTH LytTR-type" evidence="3">
    <location>
        <begin position="200"/>
        <end position="303"/>
    </location>
</feature>
<accession>A0ABW1YI37</accession>
<dbReference type="Gene3D" id="2.40.50.1020">
    <property type="entry name" value="LytTr DNA-binding domain"/>
    <property type="match status" value="1"/>
</dbReference>
<keyword evidence="2" id="KW-0812">Transmembrane</keyword>
<gene>
    <name evidence="4" type="ORF">ACFQBM_03885</name>
</gene>
<dbReference type="PANTHER" id="PTHR37299:SF1">
    <property type="entry name" value="STAGE 0 SPORULATION PROTEIN A HOMOLOG"/>
    <property type="match status" value="1"/>
</dbReference>
<evidence type="ECO:0000256" key="2">
    <source>
        <dbReference type="SAM" id="Phobius"/>
    </source>
</evidence>
<dbReference type="PROSITE" id="PS50930">
    <property type="entry name" value="HTH_LYTTR"/>
    <property type="match status" value="1"/>
</dbReference>
<dbReference type="PANTHER" id="PTHR37299">
    <property type="entry name" value="TRANSCRIPTIONAL REGULATOR-RELATED"/>
    <property type="match status" value="1"/>
</dbReference>
<dbReference type="SMART" id="SM00850">
    <property type="entry name" value="LytTR"/>
    <property type="match status" value="1"/>
</dbReference>